<name>A0AA88ED16_FICCA</name>
<proteinExistence type="predicted"/>
<accession>A0AA88ED16</accession>
<evidence type="ECO:0000313" key="3">
    <source>
        <dbReference type="Proteomes" id="UP001187192"/>
    </source>
</evidence>
<dbReference type="AlphaFoldDB" id="A0AA88ED16"/>
<evidence type="ECO:0000313" key="2">
    <source>
        <dbReference type="EMBL" id="GMN72507.1"/>
    </source>
</evidence>
<keyword evidence="3" id="KW-1185">Reference proteome</keyword>
<organism evidence="2 3">
    <name type="scientific">Ficus carica</name>
    <name type="common">Common fig</name>
    <dbReference type="NCBI Taxonomy" id="3494"/>
    <lineage>
        <taxon>Eukaryota</taxon>
        <taxon>Viridiplantae</taxon>
        <taxon>Streptophyta</taxon>
        <taxon>Embryophyta</taxon>
        <taxon>Tracheophyta</taxon>
        <taxon>Spermatophyta</taxon>
        <taxon>Magnoliopsida</taxon>
        <taxon>eudicotyledons</taxon>
        <taxon>Gunneridae</taxon>
        <taxon>Pentapetalae</taxon>
        <taxon>rosids</taxon>
        <taxon>fabids</taxon>
        <taxon>Rosales</taxon>
        <taxon>Moraceae</taxon>
        <taxon>Ficeae</taxon>
        <taxon>Ficus</taxon>
    </lineage>
</organism>
<dbReference type="EMBL" id="BTGU01012944">
    <property type="protein sequence ID" value="GMN72501.1"/>
    <property type="molecule type" value="Genomic_DNA"/>
</dbReference>
<reference evidence="2" key="1">
    <citation type="submission" date="2023-07" db="EMBL/GenBank/DDBJ databases">
        <title>draft genome sequence of fig (Ficus carica).</title>
        <authorList>
            <person name="Takahashi T."/>
            <person name="Nishimura K."/>
        </authorList>
    </citation>
    <scope>NUCLEOTIDE SEQUENCE</scope>
</reference>
<gene>
    <name evidence="1" type="ORF">TIFTF001_053574</name>
    <name evidence="2" type="ORF">TIFTF001_053575</name>
</gene>
<comment type="caution">
    <text evidence="2">The sequence shown here is derived from an EMBL/GenBank/DDBJ whole genome shotgun (WGS) entry which is preliminary data.</text>
</comment>
<dbReference type="EMBL" id="BTGU01012945">
    <property type="protein sequence ID" value="GMN72507.1"/>
    <property type="molecule type" value="Genomic_DNA"/>
</dbReference>
<dbReference type="Proteomes" id="UP001187192">
    <property type="component" value="Unassembled WGS sequence"/>
</dbReference>
<sequence>MKDSFRFSGKWTLNKIYGNTWAFSVKEKAFRGEEEEEEGVVGARGAVSESLTSSFRRRRRWRRRIWGDSFGGVKGRERGRRRSAGRKEGKGEVRCPDFFFYSKL</sequence>
<protein>
    <submittedName>
        <fullName evidence="2">Uncharacterized protein</fullName>
    </submittedName>
</protein>
<evidence type="ECO:0000313" key="1">
    <source>
        <dbReference type="EMBL" id="GMN72501.1"/>
    </source>
</evidence>